<feature type="chain" id="PRO_5003612072" description="Cytochrome c family protein" evidence="1">
    <location>
        <begin position="21"/>
        <end position="170"/>
    </location>
</feature>
<gene>
    <name evidence="2" type="ORF">Metal_0484</name>
</gene>
<name>H8GNA6_METAL</name>
<keyword evidence="3" id="KW-1185">Reference proteome</keyword>
<evidence type="ECO:0000313" key="3">
    <source>
        <dbReference type="Proteomes" id="UP000005090"/>
    </source>
</evidence>
<dbReference type="eggNOG" id="COG3245">
    <property type="taxonomic scope" value="Bacteria"/>
</dbReference>
<dbReference type="HOGENOM" id="CLU_127522_0_0_6"/>
<proteinExistence type="predicted"/>
<accession>H8GNA6</accession>
<organism evidence="2 3">
    <name type="scientific">Methylomicrobium album BG8</name>
    <dbReference type="NCBI Taxonomy" id="686340"/>
    <lineage>
        <taxon>Bacteria</taxon>
        <taxon>Pseudomonadati</taxon>
        <taxon>Pseudomonadota</taxon>
        <taxon>Gammaproteobacteria</taxon>
        <taxon>Methylococcales</taxon>
        <taxon>Methylococcaceae</taxon>
        <taxon>Methylomicrobium</taxon>
    </lineage>
</organism>
<dbReference type="STRING" id="686340.Metal_0484"/>
<evidence type="ECO:0000313" key="2">
    <source>
        <dbReference type="EMBL" id="EIC28335.1"/>
    </source>
</evidence>
<keyword evidence="1" id="KW-0732">Signal</keyword>
<dbReference type="RefSeq" id="WP_005369277.1">
    <property type="nucleotide sequence ID" value="NZ_CM001475.1"/>
</dbReference>
<sequence length="170" mass="19114">MKHAALISMGLLFFATPAFAEENAAPQRREDVEQRRQELVPYNSAQALETFSKTVHGGVLHVVAKADNPEQVELIQSHLKKMAEEFRKGDFSSTMRMHGPDMPGLQQLKTAPADDIRYEYKPLPNGAQIHFSTEYPQYVQALHEWLDAQAKDHGNAQVPGHTEHHSGMSE</sequence>
<evidence type="ECO:0000256" key="1">
    <source>
        <dbReference type="SAM" id="SignalP"/>
    </source>
</evidence>
<dbReference type="EMBL" id="CM001475">
    <property type="protein sequence ID" value="EIC28335.1"/>
    <property type="molecule type" value="Genomic_DNA"/>
</dbReference>
<dbReference type="Proteomes" id="UP000005090">
    <property type="component" value="Chromosome"/>
</dbReference>
<dbReference type="AlphaFoldDB" id="H8GNA6"/>
<feature type="signal peptide" evidence="1">
    <location>
        <begin position="1"/>
        <end position="20"/>
    </location>
</feature>
<protein>
    <recommendedName>
        <fullName evidence="4">Cytochrome c family protein</fullName>
    </recommendedName>
</protein>
<evidence type="ECO:0008006" key="4">
    <source>
        <dbReference type="Google" id="ProtNLM"/>
    </source>
</evidence>
<reference evidence="2 3" key="1">
    <citation type="journal article" date="2013" name="Genome Announc.">
        <title>Genome Sequence of the Obligate Gammaproteobacterial Methanotroph Methylomicrobium album Strain BG8.</title>
        <authorList>
            <person name="Kits K.D."/>
            <person name="Kalyuzhnaya M.G."/>
            <person name="Klotz M.G."/>
            <person name="Jetten M.S."/>
            <person name="Op den Camp H.J."/>
            <person name="Vuilleumier S."/>
            <person name="Bringel F."/>
            <person name="Dispirito A.A."/>
            <person name="Murrell J.C."/>
            <person name="Bruce D."/>
            <person name="Cheng J.F."/>
            <person name="Copeland A."/>
            <person name="Goodwin L."/>
            <person name="Hauser L."/>
            <person name="Lajus A."/>
            <person name="Land M.L."/>
            <person name="Lapidus A."/>
            <person name="Lucas S."/>
            <person name="Medigue C."/>
            <person name="Pitluck S."/>
            <person name="Woyke T."/>
            <person name="Zeytun A."/>
            <person name="Stein L.Y."/>
        </authorList>
    </citation>
    <scope>NUCLEOTIDE SEQUENCE [LARGE SCALE GENOMIC DNA]</scope>
    <source>
        <strain evidence="2 3">BG8</strain>
    </source>
</reference>